<dbReference type="InterPro" id="IPR038269">
    <property type="entry name" value="SCAN_sf"/>
</dbReference>
<dbReference type="FunFam" id="3.30.160.60:FF:000258">
    <property type="entry name" value="zinc finger and SCAN domain-containing protein 29 isoform X2"/>
    <property type="match status" value="1"/>
</dbReference>
<dbReference type="Pfam" id="PF02023">
    <property type="entry name" value="SCAN"/>
    <property type="match status" value="1"/>
</dbReference>
<dbReference type="GO" id="GO:0000981">
    <property type="term" value="F:DNA-binding transcription factor activity, RNA polymerase II-specific"/>
    <property type="evidence" value="ECO:0007669"/>
    <property type="project" value="TreeGrafter"/>
</dbReference>
<feature type="domain" description="C2H2-type" evidence="14">
    <location>
        <begin position="423"/>
        <end position="450"/>
    </location>
</feature>
<dbReference type="GO" id="GO:0000977">
    <property type="term" value="F:RNA polymerase II transcription regulatory region sequence-specific DNA binding"/>
    <property type="evidence" value="ECO:0007669"/>
    <property type="project" value="TreeGrafter"/>
</dbReference>
<dbReference type="AlphaFoldDB" id="A0A4U1FMU4"/>
<dbReference type="PANTHER" id="PTHR14196">
    <property type="entry name" value="ODD-SKIPPED - RELATED"/>
    <property type="match status" value="1"/>
</dbReference>
<dbReference type="Pfam" id="PF00096">
    <property type="entry name" value="zf-C2H2"/>
    <property type="match status" value="5"/>
</dbReference>
<feature type="domain" description="C2H2-type" evidence="14">
    <location>
        <begin position="451"/>
        <end position="478"/>
    </location>
</feature>
<evidence type="ECO:0000256" key="9">
    <source>
        <dbReference type="ARBA" id="ARBA00023163"/>
    </source>
</evidence>
<dbReference type="EMBL" id="RWIC01000052">
    <property type="protein sequence ID" value="TKC51479.1"/>
    <property type="molecule type" value="Genomic_DNA"/>
</dbReference>
<comment type="subcellular location">
    <subcellularLocation>
        <location evidence="2 12">Nucleus</location>
    </subcellularLocation>
</comment>
<feature type="domain" description="C2H2-type" evidence="14">
    <location>
        <begin position="564"/>
        <end position="586"/>
    </location>
</feature>
<dbReference type="Gene3D" id="3.30.160.60">
    <property type="entry name" value="Classic Zinc Finger"/>
    <property type="match status" value="5"/>
</dbReference>
<evidence type="ECO:0000256" key="5">
    <source>
        <dbReference type="ARBA" id="ARBA00022737"/>
    </source>
</evidence>
<feature type="compositionally biased region" description="Acidic residues" evidence="13">
    <location>
        <begin position="284"/>
        <end position="293"/>
    </location>
</feature>
<feature type="domain" description="C2H2-type" evidence="14">
    <location>
        <begin position="535"/>
        <end position="562"/>
    </location>
</feature>
<dbReference type="GO" id="GO:0005634">
    <property type="term" value="C:nucleus"/>
    <property type="evidence" value="ECO:0007669"/>
    <property type="project" value="UniProtKB-SubCell"/>
</dbReference>
<evidence type="ECO:0008006" key="18">
    <source>
        <dbReference type="Google" id="ProtNLM"/>
    </source>
</evidence>
<dbReference type="SUPFAM" id="SSF57667">
    <property type="entry name" value="beta-beta-alpha zinc fingers"/>
    <property type="match status" value="4"/>
</dbReference>
<reference evidence="17" key="1">
    <citation type="journal article" date="2019" name="IScience">
        <title>Narwhal Genome Reveals Long-Term Low Genetic Diversity despite Current Large Abundance Size.</title>
        <authorList>
            <person name="Westbury M.V."/>
            <person name="Petersen B."/>
            <person name="Garde E."/>
            <person name="Heide-Jorgensen M.P."/>
            <person name="Lorenzen E.D."/>
        </authorList>
    </citation>
    <scope>NUCLEOTIDE SEQUENCE [LARGE SCALE GENOMIC DNA]</scope>
</reference>
<feature type="domain" description="SCAN box" evidence="15">
    <location>
        <begin position="38"/>
        <end position="118"/>
    </location>
</feature>
<comment type="function">
    <text evidence="1">May be involved in transcriptional regulation.</text>
</comment>
<evidence type="ECO:0000259" key="15">
    <source>
        <dbReference type="PROSITE" id="PS50804"/>
    </source>
</evidence>
<gene>
    <name evidence="16" type="ORF">EI555_020017</name>
</gene>
<evidence type="ECO:0000259" key="14">
    <source>
        <dbReference type="PROSITE" id="PS50157"/>
    </source>
</evidence>
<dbReference type="InterPro" id="IPR036236">
    <property type="entry name" value="Znf_C2H2_sf"/>
</dbReference>
<dbReference type="PROSITE" id="PS50804">
    <property type="entry name" value="SCAN_BOX"/>
    <property type="match status" value="1"/>
</dbReference>
<protein>
    <recommendedName>
        <fullName evidence="18">SCAN box domain-containing protein</fullName>
    </recommendedName>
</protein>
<keyword evidence="4" id="KW-0479">Metal-binding</keyword>
<keyword evidence="7" id="KW-0862">Zinc</keyword>
<evidence type="ECO:0000256" key="2">
    <source>
        <dbReference type="ARBA" id="ARBA00004123"/>
    </source>
</evidence>
<dbReference type="InterPro" id="IPR013087">
    <property type="entry name" value="Znf_C2H2_type"/>
</dbReference>
<evidence type="ECO:0000256" key="8">
    <source>
        <dbReference type="ARBA" id="ARBA00023015"/>
    </source>
</evidence>
<evidence type="ECO:0000256" key="12">
    <source>
        <dbReference type="PROSITE-ProRule" id="PRU00187"/>
    </source>
</evidence>
<feature type="domain" description="C2H2-type" evidence="14">
    <location>
        <begin position="507"/>
        <end position="534"/>
    </location>
</feature>
<keyword evidence="6 11" id="KW-0863">Zinc-finger</keyword>
<dbReference type="PROSITE" id="PS00028">
    <property type="entry name" value="ZINC_FINGER_C2H2_1"/>
    <property type="match status" value="5"/>
</dbReference>
<evidence type="ECO:0000256" key="13">
    <source>
        <dbReference type="SAM" id="MobiDB-lite"/>
    </source>
</evidence>
<proteinExistence type="inferred from homology"/>
<evidence type="ECO:0000313" key="16">
    <source>
        <dbReference type="EMBL" id="TKC51479.1"/>
    </source>
</evidence>
<evidence type="ECO:0000256" key="7">
    <source>
        <dbReference type="ARBA" id="ARBA00022833"/>
    </source>
</evidence>
<keyword evidence="10 12" id="KW-0539">Nucleus</keyword>
<dbReference type="FunFam" id="3.30.160.60:FF:001962">
    <property type="entry name" value="Zinc finger and SCAN domain-containing protein 32"/>
    <property type="match status" value="1"/>
</dbReference>
<accession>A0A4U1FMU4</accession>
<feature type="region of interest" description="Disordered" evidence="13">
    <location>
        <begin position="359"/>
        <end position="389"/>
    </location>
</feature>
<comment type="similarity">
    <text evidence="3">Belongs to the krueppel C2H2-type zinc-finger protein family.</text>
</comment>
<keyword evidence="9" id="KW-0804">Transcription</keyword>
<dbReference type="FunFam" id="3.30.160.60:FF:000739">
    <property type="entry name" value="Zgc:171418 protein"/>
    <property type="match status" value="1"/>
</dbReference>
<feature type="region of interest" description="Disordered" evidence="13">
    <location>
        <begin position="1"/>
        <end position="34"/>
    </location>
</feature>
<dbReference type="PANTHER" id="PTHR14196:SF12">
    <property type="entry name" value="ZINC FINGER PROTEIN 208-LIKE"/>
    <property type="match status" value="1"/>
</dbReference>
<dbReference type="Gene3D" id="1.10.4020.10">
    <property type="entry name" value="DNA breaking-rejoining enzymes"/>
    <property type="match status" value="1"/>
</dbReference>
<name>A0A4U1FMU4_MONMO</name>
<comment type="caution">
    <text evidence="16">The sequence shown here is derived from an EMBL/GenBank/DDBJ whole genome shotgun (WGS) entry which is preliminary data.</text>
</comment>
<feature type="region of interest" description="Disordered" evidence="13">
    <location>
        <begin position="266"/>
        <end position="294"/>
    </location>
</feature>
<dbReference type="FunFam" id="3.30.160.60:FF:000355">
    <property type="entry name" value="zinc finger and SCAN domain-containing protein 20 isoform X1"/>
    <property type="match status" value="1"/>
</dbReference>
<evidence type="ECO:0000256" key="10">
    <source>
        <dbReference type="ARBA" id="ARBA00023242"/>
    </source>
</evidence>
<dbReference type="CDD" id="cd07936">
    <property type="entry name" value="SCAN"/>
    <property type="match status" value="1"/>
</dbReference>
<dbReference type="SMART" id="SM00431">
    <property type="entry name" value="SCAN"/>
    <property type="match status" value="1"/>
</dbReference>
<feature type="non-terminal residue" evidence="16">
    <location>
        <position position="1"/>
    </location>
</feature>
<keyword evidence="8" id="KW-0805">Transcription regulation</keyword>
<evidence type="ECO:0000256" key="1">
    <source>
        <dbReference type="ARBA" id="ARBA00003767"/>
    </source>
</evidence>
<evidence type="ECO:0000256" key="11">
    <source>
        <dbReference type="PROSITE-ProRule" id="PRU00042"/>
    </source>
</evidence>
<evidence type="ECO:0000256" key="4">
    <source>
        <dbReference type="ARBA" id="ARBA00022723"/>
    </source>
</evidence>
<evidence type="ECO:0000313" key="17">
    <source>
        <dbReference type="Proteomes" id="UP000308365"/>
    </source>
</evidence>
<organism evidence="16 17">
    <name type="scientific">Monodon monoceros</name>
    <name type="common">Narwhal</name>
    <name type="synonym">Ceratodon monodon</name>
    <dbReference type="NCBI Taxonomy" id="40151"/>
    <lineage>
        <taxon>Eukaryota</taxon>
        <taxon>Metazoa</taxon>
        <taxon>Chordata</taxon>
        <taxon>Craniata</taxon>
        <taxon>Vertebrata</taxon>
        <taxon>Euteleostomi</taxon>
        <taxon>Mammalia</taxon>
        <taxon>Eutheria</taxon>
        <taxon>Laurasiatheria</taxon>
        <taxon>Artiodactyla</taxon>
        <taxon>Whippomorpha</taxon>
        <taxon>Cetacea</taxon>
        <taxon>Odontoceti</taxon>
        <taxon>Monodontidae</taxon>
        <taxon>Monodon</taxon>
    </lineage>
</organism>
<dbReference type="GO" id="GO:0008270">
    <property type="term" value="F:zinc ion binding"/>
    <property type="evidence" value="ECO:0007669"/>
    <property type="project" value="UniProtKB-KW"/>
</dbReference>
<dbReference type="InterPro" id="IPR050717">
    <property type="entry name" value="C2H2-ZF_Transcription_Reg"/>
</dbReference>
<dbReference type="InterPro" id="IPR003309">
    <property type="entry name" value="SCAN_dom"/>
</dbReference>
<dbReference type="FunFam" id="3.30.160.60:FF:000624">
    <property type="entry name" value="zinc finger protein 697"/>
    <property type="match status" value="1"/>
</dbReference>
<dbReference type="Proteomes" id="UP000308365">
    <property type="component" value="Unassembled WGS sequence"/>
</dbReference>
<feature type="compositionally biased region" description="Polar residues" evidence="13">
    <location>
        <begin position="1"/>
        <end position="28"/>
    </location>
</feature>
<dbReference type="FunFam" id="1.10.4020.10:FF:000001">
    <property type="entry name" value="zinc finger protein 263 isoform X1"/>
    <property type="match status" value="1"/>
</dbReference>
<dbReference type="SUPFAM" id="SSF47353">
    <property type="entry name" value="Retrovirus capsid dimerization domain-like"/>
    <property type="match status" value="1"/>
</dbReference>
<feature type="domain" description="C2H2-type" evidence="14">
    <location>
        <begin position="479"/>
        <end position="506"/>
    </location>
</feature>
<dbReference type="SMART" id="SM00355">
    <property type="entry name" value="ZnF_C2H2"/>
    <property type="match status" value="6"/>
</dbReference>
<keyword evidence="5" id="KW-0677">Repeat</keyword>
<evidence type="ECO:0000256" key="6">
    <source>
        <dbReference type="ARBA" id="ARBA00022771"/>
    </source>
</evidence>
<sequence length="595" mass="67410">QTMAAIRSSQAHPSPSKDSTQGQKSALHNNGPDHEASRQRFRQFCYQEVAGPHEAFSKLWELCCQWLRPKTHSKEQILELLVLEQFLTILPEKIQSWVREQCPENGDEAVALVEDVQRAPGQQVPESGKDLKMPIEETASLGAARESLRSHLKQGVLPEEWTVKGSRSSPQRPWGQSEAWLTLQAPGNLPQRRGLGDQETGAVLHIAGAQFYEKLQTHQQNSQISRALVEQLQEQSFLQTPEQHRTKFKSLQLILILAKREVEARELSQQNGGPTEAREGTTVDGEDWEEEDFRDPGQAVRRVGLPDLFPNRRGIEIKSGITKENWKWDDTEEAEISKPFQRKSSEVFWHSELKRGWAGAPVSRRQRRCSPGESEEKPPSQKRMSHQRLRTGEKACTHFLCGRNCSQSSPSHHQPVLKVEKPSKCHECGKSFSRSSYLVRHQRIHTGEKPHKCSECGKGFSERSNLTAHLRTHTGERPYQCGECGKSFNQSSSLIVHQRTHTGEKPYQCTVCAKRFNNSSQFSAHRRVHTGESPHKCGQCRKSFNNGSHLSAHQKTHTGKALPCEKIFTKNPSLIHHQGVHTEEVPISQEGRHVL</sequence>
<evidence type="ECO:0000256" key="3">
    <source>
        <dbReference type="ARBA" id="ARBA00006991"/>
    </source>
</evidence>
<dbReference type="PROSITE" id="PS50157">
    <property type="entry name" value="ZINC_FINGER_C2H2_2"/>
    <property type="match status" value="6"/>
</dbReference>